<name>A0A418V375_RHOPL</name>
<dbReference type="Gene3D" id="1.20.140.10">
    <property type="entry name" value="Butyryl-CoA Dehydrogenase, subunit A, domain 3"/>
    <property type="match status" value="1"/>
</dbReference>
<dbReference type="PANTHER" id="PTHR43884">
    <property type="entry name" value="ACYL-COA DEHYDROGENASE"/>
    <property type="match status" value="1"/>
</dbReference>
<evidence type="ECO:0000256" key="1">
    <source>
        <dbReference type="ARBA" id="ARBA00023002"/>
    </source>
</evidence>
<dbReference type="InterPro" id="IPR013786">
    <property type="entry name" value="AcylCoA_DH/ox_N"/>
</dbReference>
<proteinExistence type="predicted"/>
<comment type="caution">
    <text evidence="4">The sequence shown here is derived from an EMBL/GenBank/DDBJ whole genome shotgun (WGS) entry which is preliminary data.</text>
</comment>
<dbReference type="EMBL" id="QYYD01000017">
    <property type="protein sequence ID" value="RJF70537.1"/>
    <property type="molecule type" value="Genomic_DNA"/>
</dbReference>
<dbReference type="InterPro" id="IPR046373">
    <property type="entry name" value="Acyl-CoA_Oxase/DH_mid-dom_sf"/>
</dbReference>
<keyword evidence="1" id="KW-0560">Oxidoreductase</keyword>
<dbReference type="AlphaFoldDB" id="A0A418V375"/>
<dbReference type="Pfam" id="PF02771">
    <property type="entry name" value="Acyl-CoA_dh_N"/>
    <property type="match status" value="1"/>
</dbReference>
<dbReference type="GO" id="GO:0003995">
    <property type="term" value="F:acyl-CoA dehydrogenase activity"/>
    <property type="evidence" value="ECO:0007669"/>
    <property type="project" value="TreeGrafter"/>
</dbReference>
<reference evidence="4 5" key="1">
    <citation type="submission" date="2018-09" db="EMBL/GenBank/DDBJ databases">
        <title>Draft genome sequence of Rhodopseudomonas palustris 2.1.18.</title>
        <authorList>
            <person name="Robertson S.L."/>
            <person name="Meyer T.E."/>
            <person name="Kyndt J.A."/>
        </authorList>
    </citation>
    <scope>NUCLEOTIDE SEQUENCE [LARGE SCALE GENOMIC DNA]</scope>
    <source>
        <strain evidence="4 5">2.1.18</strain>
    </source>
</reference>
<feature type="domain" description="Acyl-CoA dehydrogenase/oxidase N-terminal" evidence="2">
    <location>
        <begin position="26"/>
        <end position="95"/>
    </location>
</feature>
<evidence type="ECO:0000259" key="2">
    <source>
        <dbReference type="Pfam" id="PF02771"/>
    </source>
</evidence>
<organism evidence="4 5">
    <name type="scientific">Rhodopseudomonas palustris</name>
    <dbReference type="NCBI Taxonomy" id="1076"/>
    <lineage>
        <taxon>Bacteria</taxon>
        <taxon>Pseudomonadati</taxon>
        <taxon>Pseudomonadota</taxon>
        <taxon>Alphaproteobacteria</taxon>
        <taxon>Hyphomicrobiales</taxon>
        <taxon>Nitrobacteraceae</taxon>
        <taxon>Rhodopseudomonas</taxon>
    </lineage>
</organism>
<dbReference type="PANTHER" id="PTHR43884:SF25">
    <property type="entry name" value="ACYL-COA DEHYDROGENASE YDBM-RELATED"/>
    <property type="match status" value="1"/>
</dbReference>
<dbReference type="RefSeq" id="WP_119857698.1">
    <property type="nucleotide sequence ID" value="NZ_QYYD01000017.1"/>
</dbReference>
<protein>
    <submittedName>
        <fullName evidence="4">Flavin-dependent monooxygenase</fullName>
    </submittedName>
</protein>
<dbReference type="InterPro" id="IPR013107">
    <property type="entry name" value="Acyl-CoA_DH_C"/>
</dbReference>
<feature type="domain" description="Acyl-CoA dehydrogenase C-terminal" evidence="3">
    <location>
        <begin position="234"/>
        <end position="365"/>
    </location>
</feature>
<evidence type="ECO:0000259" key="3">
    <source>
        <dbReference type="Pfam" id="PF08028"/>
    </source>
</evidence>
<sequence length="386" mass="40614">MTDVASVIHLKPAAPVEDFGALIADIRARRAEFSAQQHVSQDIIERLRKAGIYRAMVARMFGGDEKSPAEFCRMIEKIAQADGSTGWVASFGAAATYLAALPEPTLRKLYANGPDVVFAGGLFPLQPAKRTPDGFLVNGTWKFGSGSTGASLIGVGIQVEGDHSGGLPRVAVMPADKVEIRPNWNVIGLEGTGSHDLVVKDVVVPEEWTLIRGGAASVDADIYRYPSLGLAAQVLAVVGLGVARGALDDVIEMAGGRVSITGAPKLADRGYVQVAVAKAEAELRSARAFFYEATEEVWDIVRAGDKPSVETTTVLRLAASHAAKTGATVARMATELTGTTSIYQGHPLARALTDSFVVAQHAFLNEGTLQSAGRVLLGLPSVPGFP</sequence>
<dbReference type="InterPro" id="IPR009100">
    <property type="entry name" value="AcylCoA_DH/oxidase_NM_dom_sf"/>
</dbReference>
<dbReference type="Gene3D" id="1.10.540.10">
    <property type="entry name" value="Acyl-CoA dehydrogenase/oxidase, N-terminal domain"/>
    <property type="match status" value="1"/>
</dbReference>
<dbReference type="PIRSF" id="PIRSF016578">
    <property type="entry name" value="HsaA"/>
    <property type="match status" value="1"/>
</dbReference>
<dbReference type="Gene3D" id="2.40.110.10">
    <property type="entry name" value="Butyryl-CoA Dehydrogenase, subunit A, domain 2"/>
    <property type="match status" value="1"/>
</dbReference>
<dbReference type="InterPro" id="IPR037069">
    <property type="entry name" value="AcylCoA_DH/ox_N_sf"/>
</dbReference>
<dbReference type="SUPFAM" id="SSF56645">
    <property type="entry name" value="Acyl-CoA dehydrogenase NM domain-like"/>
    <property type="match status" value="1"/>
</dbReference>
<evidence type="ECO:0000313" key="4">
    <source>
        <dbReference type="EMBL" id="RJF70537.1"/>
    </source>
</evidence>
<dbReference type="GO" id="GO:0004497">
    <property type="term" value="F:monooxygenase activity"/>
    <property type="evidence" value="ECO:0007669"/>
    <property type="project" value="UniProtKB-KW"/>
</dbReference>
<dbReference type="InterPro" id="IPR036250">
    <property type="entry name" value="AcylCo_DH-like_C"/>
</dbReference>
<dbReference type="SUPFAM" id="SSF47203">
    <property type="entry name" value="Acyl-CoA dehydrogenase C-terminal domain-like"/>
    <property type="match status" value="1"/>
</dbReference>
<dbReference type="Pfam" id="PF08028">
    <property type="entry name" value="Acyl-CoA_dh_2"/>
    <property type="match status" value="1"/>
</dbReference>
<gene>
    <name evidence="4" type="ORF">D4Q52_16670</name>
</gene>
<dbReference type="GO" id="GO:0050660">
    <property type="term" value="F:flavin adenine dinucleotide binding"/>
    <property type="evidence" value="ECO:0007669"/>
    <property type="project" value="InterPro"/>
</dbReference>
<evidence type="ECO:0000313" key="5">
    <source>
        <dbReference type="Proteomes" id="UP000285523"/>
    </source>
</evidence>
<accession>A0A418V375</accession>
<keyword evidence="4" id="KW-0503">Monooxygenase</keyword>
<dbReference type="Proteomes" id="UP000285523">
    <property type="component" value="Unassembled WGS sequence"/>
</dbReference>
<dbReference type="OrthoDB" id="7316074at2"/>